<name>A0A164ZLN9_DAUCS</name>
<reference evidence="3" key="1">
    <citation type="journal article" date="2016" name="Nat. Genet.">
        <title>A high-quality carrot genome assembly provides new insights into carotenoid accumulation and asterid genome evolution.</title>
        <authorList>
            <person name="Iorizzo M."/>
            <person name="Ellison S."/>
            <person name="Senalik D."/>
            <person name="Zeng P."/>
            <person name="Satapoomin P."/>
            <person name="Huang J."/>
            <person name="Bowman M."/>
            <person name="Iovene M."/>
            <person name="Sanseverino W."/>
            <person name="Cavagnaro P."/>
            <person name="Yildiz M."/>
            <person name="Macko-Podgorni A."/>
            <person name="Moranska E."/>
            <person name="Grzebelus E."/>
            <person name="Grzebelus D."/>
            <person name="Ashrafi H."/>
            <person name="Zheng Z."/>
            <person name="Cheng S."/>
            <person name="Spooner D."/>
            <person name="Van Deynze A."/>
            <person name="Simon P."/>
        </authorList>
    </citation>
    <scope>NUCLEOTIDE SEQUENCE</scope>
    <source>
        <tissue evidence="3">Leaf</tissue>
    </source>
</reference>
<keyword evidence="2" id="KW-0812">Transmembrane</keyword>
<evidence type="ECO:0000313" key="3">
    <source>
        <dbReference type="EMBL" id="WOH02741.1"/>
    </source>
</evidence>
<proteinExistence type="predicted"/>
<feature type="compositionally biased region" description="Acidic residues" evidence="1">
    <location>
        <begin position="108"/>
        <end position="135"/>
    </location>
</feature>
<evidence type="ECO:0000256" key="2">
    <source>
        <dbReference type="SAM" id="Phobius"/>
    </source>
</evidence>
<dbReference type="Proteomes" id="UP000077755">
    <property type="component" value="Chromosome 5"/>
</dbReference>
<sequence>MLKQSPSRNQRSKEFKVKHALQICLLLAICIWLLYQVRQTCQRKLASEESFGTAKLSTDFGMLKLGRKGLDPQLQEIVTDIKGTATEDAEVEGKLRESKGDNIGVVNDEIDGQDQEKDDEEESEQLEDLIDEDDTEGKGSVEIDSDGEDVDLIR</sequence>
<protein>
    <submittedName>
        <fullName evidence="3">Uncharacterized protein</fullName>
    </submittedName>
</protein>
<evidence type="ECO:0000256" key="1">
    <source>
        <dbReference type="SAM" id="MobiDB-lite"/>
    </source>
</evidence>
<dbReference type="Gramene" id="KZM96097">
    <property type="protein sequence ID" value="KZM96097"/>
    <property type="gene ID" value="DCAR_019339"/>
</dbReference>
<feature type="compositionally biased region" description="Basic and acidic residues" evidence="1">
    <location>
        <begin position="91"/>
        <end position="100"/>
    </location>
</feature>
<dbReference type="PANTHER" id="PTHR33700">
    <property type="entry name" value="MYB-LIKE PROTEIN X"/>
    <property type="match status" value="1"/>
</dbReference>
<reference evidence="3" key="2">
    <citation type="submission" date="2022-03" db="EMBL/GenBank/DDBJ databases">
        <title>Draft title - Genomic analysis of global carrot germplasm unveils the trajectory of domestication and the origin of high carotenoid orange carrot.</title>
        <authorList>
            <person name="Iorizzo M."/>
            <person name="Ellison S."/>
            <person name="Senalik D."/>
            <person name="Macko-Podgorni A."/>
            <person name="Grzebelus D."/>
            <person name="Bostan H."/>
            <person name="Rolling W."/>
            <person name="Curaba J."/>
            <person name="Simon P."/>
        </authorList>
    </citation>
    <scope>NUCLEOTIDE SEQUENCE</scope>
    <source>
        <tissue evidence="3">Leaf</tissue>
    </source>
</reference>
<keyword evidence="2" id="KW-0472">Membrane</keyword>
<feature type="compositionally biased region" description="Acidic residues" evidence="1">
    <location>
        <begin position="143"/>
        <end position="154"/>
    </location>
</feature>
<dbReference type="EMBL" id="CP093347">
    <property type="protein sequence ID" value="WOH02741.1"/>
    <property type="molecule type" value="Genomic_DNA"/>
</dbReference>
<evidence type="ECO:0000313" key="4">
    <source>
        <dbReference type="Proteomes" id="UP000077755"/>
    </source>
</evidence>
<feature type="transmembrane region" description="Helical" evidence="2">
    <location>
        <begin position="20"/>
        <end position="37"/>
    </location>
</feature>
<keyword evidence="2" id="KW-1133">Transmembrane helix</keyword>
<organism evidence="3 4">
    <name type="scientific">Daucus carota subsp. sativus</name>
    <name type="common">Carrot</name>
    <dbReference type="NCBI Taxonomy" id="79200"/>
    <lineage>
        <taxon>Eukaryota</taxon>
        <taxon>Viridiplantae</taxon>
        <taxon>Streptophyta</taxon>
        <taxon>Embryophyta</taxon>
        <taxon>Tracheophyta</taxon>
        <taxon>Spermatophyta</taxon>
        <taxon>Magnoliopsida</taxon>
        <taxon>eudicotyledons</taxon>
        <taxon>Gunneridae</taxon>
        <taxon>Pentapetalae</taxon>
        <taxon>asterids</taxon>
        <taxon>campanulids</taxon>
        <taxon>Apiales</taxon>
        <taxon>Apiaceae</taxon>
        <taxon>Apioideae</taxon>
        <taxon>Scandiceae</taxon>
        <taxon>Daucinae</taxon>
        <taxon>Daucus</taxon>
        <taxon>Daucus sect. Daucus</taxon>
    </lineage>
</organism>
<feature type="region of interest" description="Disordered" evidence="1">
    <location>
        <begin position="88"/>
        <end position="154"/>
    </location>
</feature>
<accession>A0A164ZLN9</accession>
<gene>
    <name evidence="3" type="ORF">DCAR_0522130</name>
</gene>
<dbReference type="OMA" id="HKLHCRN"/>
<dbReference type="AlphaFoldDB" id="A0A164ZLN9"/>
<keyword evidence="4" id="KW-1185">Reference proteome</keyword>
<dbReference type="PANTHER" id="PTHR33700:SF4">
    <property type="entry name" value="MYB-LIKE PROTEIN X"/>
    <property type="match status" value="1"/>
</dbReference>